<keyword evidence="4" id="KW-1185">Reference proteome</keyword>
<dbReference type="Proteomes" id="UP001631957">
    <property type="component" value="Unassembled WGS sequence"/>
</dbReference>
<feature type="region of interest" description="Disordered" evidence="1">
    <location>
        <begin position="1"/>
        <end position="22"/>
    </location>
</feature>
<gene>
    <name evidence="3" type="ORF">ACKI18_35110</name>
</gene>
<protein>
    <submittedName>
        <fullName evidence="3">Helix-turn-helix domain-containing protein</fullName>
    </submittedName>
</protein>
<reference evidence="3 4" key="1">
    <citation type="submission" date="2024-12" db="EMBL/GenBank/DDBJ databases">
        <title>Forecasting of Potato common scab and diversities of Pathogenic streptomyces spp. in china.</title>
        <authorList>
            <person name="Handique U."/>
            <person name="Wu J."/>
        </authorList>
    </citation>
    <scope>NUCLEOTIDE SEQUENCE [LARGE SCALE GENOMIC DNA]</scope>
    <source>
        <strain evidence="3 4">ZRIMU1530</strain>
    </source>
</reference>
<dbReference type="SUPFAM" id="SSF46689">
    <property type="entry name" value="Homeodomain-like"/>
    <property type="match status" value="1"/>
</dbReference>
<comment type="caution">
    <text evidence="3">The sequence shown here is derived from an EMBL/GenBank/DDBJ whole genome shotgun (WGS) entry which is preliminary data.</text>
</comment>
<dbReference type="InterPro" id="IPR009057">
    <property type="entry name" value="Homeodomain-like_sf"/>
</dbReference>
<dbReference type="EMBL" id="JBJVNI010000023">
    <property type="protein sequence ID" value="MFM9613903.1"/>
    <property type="molecule type" value="Genomic_DNA"/>
</dbReference>
<feature type="domain" description="Transposase IS30-like HTH" evidence="2">
    <location>
        <begin position="5"/>
        <end position="39"/>
    </location>
</feature>
<dbReference type="Pfam" id="PF13936">
    <property type="entry name" value="HTH_38"/>
    <property type="match status" value="1"/>
</dbReference>
<dbReference type="Gene3D" id="1.10.10.10">
    <property type="entry name" value="Winged helix-like DNA-binding domain superfamily/Winged helix DNA-binding domain"/>
    <property type="match status" value="1"/>
</dbReference>
<evidence type="ECO:0000313" key="4">
    <source>
        <dbReference type="Proteomes" id="UP001631957"/>
    </source>
</evidence>
<evidence type="ECO:0000259" key="2">
    <source>
        <dbReference type="Pfam" id="PF13936"/>
    </source>
</evidence>
<feature type="region of interest" description="Disordered" evidence="1">
    <location>
        <begin position="160"/>
        <end position="179"/>
    </location>
</feature>
<name>A0ABW9I0L8_9ACTN</name>
<proteinExistence type="predicted"/>
<dbReference type="RefSeq" id="WP_409122776.1">
    <property type="nucleotide sequence ID" value="NZ_JBJVNI010000023.1"/>
</dbReference>
<accession>A0ABW9I0L8</accession>
<dbReference type="InterPro" id="IPR025246">
    <property type="entry name" value="IS30-like_HTH"/>
</dbReference>
<sequence length="179" mass="19393">MARPLTDDDRRRVRELHAQGKARNEIAREIGRSPSTVSKIAGSFDPPLSFDRAAEVEAATRVRTADLAARRTSLAVDLQGDAERMRAQLWERSVHGEFAGKEGDWHQVTLDRPRFVDQRQIIAAVQTAVGTSLRLAPIEGGEDAEQVRSMLGTLGEALTQAAHDQPSGDLLDDGGSTGG</sequence>
<dbReference type="InterPro" id="IPR036388">
    <property type="entry name" value="WH-like_DNA-bd_sf"/>
</dbReference>
<evidence type="ECO:0000256" key="1">
    <source>
        <dbReference type="SAM" id="MobiDB-lite"/>
    </source>
</evidence>
<evidence type="ECO:0000313" key="3">
    <source>
        <dbReference type="EMBL" id="MFM9613903.1"/>
    </source>
</evidence>
<organism evidence="3 4">
    <name type="scientific">Streptomyces niveiscabiei</name>
    <dbReference type="NCBI Taxonomy" id="164115"/>
    <lineage>
        <taxon>Bacteria</taxon>
        <taxon>Bacillati</taxon>
        <taxon>Actinomycetota</taxon>
        <taxon>Actinomycetes</taxon>
        <taxon>Kitasatosporales</taxon>
        <taxon>Streptomycetaceae</taxon>
        <taxon>Streptomyces</taxon>
    </lineage>
</organism>